<dbReference type="GO" id="GO:0009791">
    <property type="term" value="P:post-embryonic development"/>
    <property type="evidence" value="ECO:0007669"/>
    <property type="project" value="UniProtKB-ARBA"/>
</dbReference>
<dbReference type="PANTHER" id="PTHR48059:SF30">
    <property type="entry name" value="OS06G0587000 PROTEIN"/>
    <property type="match status" value="1"/>
</dbReference>
<dbReference type="Proteomes" id="UP001237642">
    <property type="component" value="Unassembled WGS sequence"/>
</dbReference>
<evidence type="ECO:0000256" key="7">
    <source>
        <dbReference type="ARBA" id="ARBA00022989"/>
    </source>
</evidence>
<accession>A0AAD8JGD5</accession>
<dbReference type="AlphaFoldDB" id="A0AAD8JGD5"/>
<dbReference type="InterPro" id="IPR055414">
    <property type="entry name" value="LRR_R13L4/SHOC2-like"/>
</dbReference>
<keyword evidence="8" id="KW-0472">Membrane</keyword>
<dbReference type="InterPro" id="IPR003591">
    <property type="entry name" value="Leu-rich_rpt_typical-subtyp"/>
</dbReference>
<feature type="region of interest" description="Disordered" evidence="10">
    <location>
        <begin position="17"/>
        <end position="52"/>
    </location>
</feature>
<evidence type="ECO:0000256" key="10">
    <source>
        <dbReference type="SAM" id="MobiDB-lite"/>
    </source>
</evidence>
<evidence type="ECO:0000259" key="11">
    <source>
        <dbReference type="SMART" id="SM00597"/>
    </source>
</evidence>
<keyword evidence="4" id="KW-0812">Transmembrane</keyword>
<organism evidence="12 13">
    <name type="scientific">Heracleum sosnowskyi</name>
    <dbReference type="NCBI Taxonomy" id="360622"/>
    <lineage>
        <taxon>Eukaryota</taxon>
        <taxon>Viridiplantae</taxon>
        <taxon>Streptophyta</taxon>
        <taxon>Embryophyta</taxon>
        <taxon>Tracheophyta</taxon>
        <taxon>Spermatophyta</taxon>
        <taxon>Magnoliopsida</taxon>
        <taxon>eudicotyledons</taxon>
        <taxon>Gunneridae</taxon>
        <taxon>Pentapetalae</taxon>
        <taxon>asterids</taxon>
        <taxon>campanulids</taxon>
        <taxon>Apiales</taxon>
        <taxon>Apiaceae</taxon>
        <taxon>Apioideae</taxon>
        <taxon>apioid superclade</taxon>
        <taxon>Tordylieae</taxon>
        <taxon>Tordyliinae</taxon>
        <taxon>Heracleum</taxon>
    </lineage>
</organism>
<dbReference type="FunFam" id="3.80.10.10:FF:000453">
    <property type="entry name" value="Leucine-rich receptor-like protein kinase family protein"/>
    <property type="match status" value="1"/>
</dbReference>
<keyword evidence="6" id="KW-0677">Repeat</keyword>
<keyword evidence="3" id="KW-0433">Leucine-rich repeat</keyword>
<dbReference type="PANTHER" id="PTHR48059">
    <property type="entry name" value="POLYGALACTURONASE INHIBITOR 1"/>
    <property type="match status" value="1"/>
</dbReference>
<feature type="compositionally biased region" description="Low complexity" evidence="10">
    <location>
        <begin position="20"/>
        <end position="36"/>
    </location>
</feature>
<evidence type="ECO:0000256" key="3">
    <source>
        <dbReference type="ARBA" id="ARBA00022614"/>
    </source>
</evidence>
<comment type="subcellular location">
    <subcellularLocation>
        <location evidence="2">Cell envelope</location>
    </subcellularLocation>
    <subcellularLocation>
        <location evidence="1">Membrane</location>
        <topology evidence="1">Single-pass membrane protein</topology>
    </subcellularLocation>
</comment>
<evidence type="ECO:0000256" key="6">
    <source>
        <dbReference type="ARBA" id="ARBA00022737"/>
    </source>
</evidence>
<dbReference type="InterPro" id="IPR032675">
    <property type="entry name" value="LRR_dom_sf"/>
</dbReference>
<evidence type="ECO:0000256" key="1">
    <source>
        <dbReference type="ARBA" id="ARBA00004167"/>
    </source>
</evidence>
<evidence type="ECO:0000256" key="9">
    <source>
        <dbReference type="ARBA" id="ARBA00023180"/>
    </source>
</evidence>
<dbReference type="InterPro" id="IPR051848">
    <property type="entry name" value="PGIP"/>
</dbReference>
<evidence type="ECO:0000313" key="12">
    <source>
        <dbReference type="EMBL" id="KAK1403764.1"/>
    </source>
</evidence>
<dbReference type="Pfam" id="PF00560">
    <property type="entry name" value="LRR_1"/>
    <property type="match status" value="1"/>
</dbReference>
<dbReference type="InterPro" id="IPR006580">
    <property type="entry name" value="Znf_TTF"/>
</dbReference>
<feature type="domain" description="TTF-type" evidence="11">
    <location>
        <begin position="134"/>
        <end position="212"/>
    </location>
</feature>
<evidence type="ECO:0000256" key="5">
    <source>
        <dbReference type="ARBA" id="ARBA00022729"/>
    </source>
</evidence>
<dbReference type="SMART" id="SM00369">
    <property type="entry name" value="LRR_TYP"/>
    <property type="match status" value="5"/>
</dbReference>
<gene>
    <name evidence="12" type="ORF">POM88_003369</name>
</gene>
<keyword evidence="5" id="KW-0732">Signal</keyword>
<dbReference type="GO" id="GO:0016020">
    <property type="term" value="C:membrane"/>
    <property type="evidence" value="ECO:0007669"/>
    <property type="project" value="UniProtKB-SubCell"/>
</dbReference>
<keyword evidence="7" id="KW-1133">Transmembrane helix</keyword>
<dbReference type="GO" id="GO:0006952">
    <property type="term" value="P:defense response"/>
    <property type="evidence" value="ECO:0007669"/>
    <property type="project" value="UniProtKB-ARBA"/>
</dbReference>
<dbReference type="FunFam" id="3.80.10.10:FF:000400">
    <property type="entry name" value="Nuclear pore complex protein NUP107"/>
    <property type="match status" value="1"/>
</dbReference>
<protein>
    <recommendedName>
        <fullName evidence="11">TTF-type domain-containing protein</fullName>
    </recommendedName>
</protein>
<evidence type="ECO:0000256" key="4">
    <source>
        <dbReference type="ARBA" id="ARBA00022692"/>
    </source>
</evidence>
<dbReference type="Pfam" id="PF23598">
    <property type="entry name" value="LRR_14"/>
    <property type="match status" value="1"/>
</dbReference>
<dbReference type="GO" id="GO:0051707">
    <property type="term" value="P:response to other organism"/>
    <property type="evidence" value="ECO:0007669"/>
    <property type="project" value="UniProtKB-ARBA"/>
</dbReference>
<comment type="caution">
    <text evidence="12">The sequence shown here is derived from an EMBL/GenBank/DDBJ whole genome shotgun (WGS) entry which is preliminary data.</text>
</comment>
<dbReference type="SUPFAM" id="SSF52058">
    <property type="entry name" value="L domain-like"/>
    <property type="match status" value="1"/>
</dbReference>
<evidence type="ECO:0000256" key="2">
    <source>
        <dbReference type="ARBA" id="ARBA00004196"/>
    </source>
</evidence>
<evidence type="ECO:0000256" key="8">
    <source>
        <dbReference type="ARBA" id="ARBA00023136"/>
    </source>
</evidence>
<dbReference type="InterPro" id="IPR001611">
    <property type="entry name" value="Leu-rich_rpt"/>
</dbReference>
<dbReference type="Gene3D" id="3.80.10.10">
    <property type="entry name" value="Ribonuclease Inhibitor"/>
    <property type="match status" value="3"/>
</dbReference>
<sequence>MHITNVSQNRKRKTLFSYFPTSSATPSATTTPTVTPTTPPPTATPTITPTATTTTATTTTTTTAASNATASHVPSIILSEIDLASLERDPGLRRPIWKYPPNVRDDIRREYIRLGAYQPQLRKDQYSPTEFGNQRRRFQAFWFNTFKWLEYSIAKDAAFCFPCYLFEKDASSQHAFTIDGFKSWKSFNFLFVLHLMHKIMAITDLLCRALQRSIPESALTHLAELEFLLLDNNLFTGSLPRNISKLKALHLGGNKFSGFIPSEIGVLHDLQVLELNTNSFEGIIPSSFGQLTRLETLDLAENHFNSSIPPELGLCTKLNTLVLYVNSLTGPLPLSFTNLTQITELHLYDNYLSGEISAHFISNWTGLISLQIDNNTFSGNIPSEIGMLENLTYLYLYSNDLTGPIPGEIGKLKELWNLDLSDNHLLGSIPDEIENLRMLIYLDLSENHLVGSIPASVWNFTNLVTLFQVQPSTAYPSIQCLLNCEVAKWLLLLHEIAALVWEKQLVIQDGKYSVYCTVVTQH</sequence>
<keyword evidence="9" id="KW-0325">Glycoprotein</keyword>
<evidence type="ECO:0000313" key="13">
    <source>
        <dbReference type="Proteomes" id="UP001237642"/>
    </source>
</evidence>
<dbReference type="EMBL" id="JAUIZM010000001">
    <property type="protein sequence ID" value="KAK1403764.1"/>
    <property type="molecule type" value="Genomic_DNA"/>
</dbReference>
<reference evidence="12" key="1">
    <citation type="submission" date="2023-02" db="EMBL/GenBank/DDBJ databases">
        <title>Genome of toxic invasive species Heracleum sosnowskyi carries increased number of genes despite the absence of recent whole-genome duplications.</title>
        <authorList>
            <person name="Schelkunov M."/>
            <person name="Shtratnikova V."/>
            <person name="Makarenko M."/>
            <person name="Klepikova A."/>
            <person name="Omelchenko D."/>
            <person name="Novikova G."/>
            <person name="Obukhova E."/>
            <person name="Bogdanov V."/>
            <person name="Penin A."/>
            <person name="Logacheva M."/>
        </authorList>
    </citation>
    <scope>NUCLEOTIDE SEQUENCE</scope>
    <source>
        <strain evidence="12">Hsosn_3</strain>
        <tissue evidence="12">Leaf</tissue>
    </source>
</reference>
<reference evidence="12" key="2">
    <citation type="submission" date="2023-05" db="EMBL/GenBank/DDBJ databases">
        <authorList>
            <person name="Schelkunov M.I."/>
        </authorList>
    </citation>
    <scope>NUCLEOTIDE SEQUENCE</scope>
    <source>
        <strain evidence="12">Hsosn_3</strain>
        <tissue evidence="12">Leaf</tissue>
    </source>
</reference>
<name>A0AAD8JGD5_9APIA</name>
<keyword evidence="13" id="KW-1185">Reference proteome</keyword>
<dbReference type="SMART" id="SM00597">
    <property type="entry name" value="ZnF_TTF"/>
    <property type="match status" value="1"/>
</dbReference>
<proteinExistence type="predicted"/>